<keyword evidence="2" id="KW-0732">Signal</keyword>
<gene>
    <name evidence="3" type="ORF">E2C01_036607</name>
</gene>
<accession>A0A5B7F949</accession>
<sequence length="95" mass="9812">MPGCLPVAAGVLMMMMVVAASSISSEDDKGSNTKPSGTPRFTLSQSHETYGAAHRSCCAWPGSPQPVTVTAVAIGEVTNFLAVSFGDEVHQEVTA</sequence>
<proteinExistence type="predicted"/>
<feature type="region of interest" description="Disordered" evidence="1">
    <location>
        <begin position="22"/>
        <end position="46"/>
    </location>
</feature>
<feature type="chain" id="PRO_5023095088" evidence="2">
    <location>
        <begin position="21"/>
        <end position="95"/>
    </location>
</feature>
<reference evidence="3 4" key="1">
    <citation type="submission" date="2019-05" db="EMBL/GenBank/DDBJ databases">
        <title>Another draft genome of Portunus trituberculatus and its Hox gene families provides insights of decapod evolution.</title>
        <authorList>
            <person name="Jeong J.-H."/>
            <person name="Song I."/>
            <person name="Kim S."/>
            <person name="Choi T."/>
            <person name="Kim D."/>
            <person name="Ryu S."/>
            <person name="Kim W."/>
        </authorList>
    </citation>
    <scope>NUCLEOTIDE SEQUENCE [LARGE SCALE GENOMIC DNA]</scope>
    <source>
        <tissue evidence="3">Muscle</tissue>
    </source>
</reference>
<evidence type="ECO:0000313" key="3">
    <source>
        <dbReference type="EMBL" id="MPC42972.1"/>
    </source>
</evidence>
<protein>
    <submittedName>
        <fullName evidence="3">Uncharacterized protein</fullName>
    </submittedName>
</protein>
<keyword evidence="4" id="KW-1185">Reference proteome</keyword>
<dbReference type="EMBL" id="VSRR010005633">
    <property type="protein sequence ID" value="MPC42972.1"/>
    <property type="molecule type" value="Genomic_DNA"/>
</dbReference>
<dbReference type="Proteomes" id="UP000324222">
    <property type="component" value="Unassembled WGS sequence"/>
</dbReference>
<dbReference type="AlphaFoldDB" id="A0A5B7F949"/>
<name>A0A5B7F949_PORTR</name>
<feature type="signal peptide" evidence="2">
    <location>
        <begin position="1"/>
        <end position="20"/>
    </location>
</feature>
<organism evidence="3 4">
    <name type="scientific">Portunus trituberculatus</name>
    <name type="common">Swimming crab</name>
    <name type="synonym">Neptunus trituberculatus</name>
    <dbReference type="NCBI Taxonomy" id="210409"/>
    <lineage>
        <taxon>Eukaryota</taxon>
        <taxon>Metazoa</taxon>
        <taxon>Ecdysozoa</taxon>
        <taxon>Arthropoda</taxon>
        <taxon>Crustacea</taxon>
        <taxon>Multicrustacea</taxon>
        <taxon>Malacostraca</taxon>
        <taxon>Eumalacostraca</taxon>
        <taxon>Eucarida</taxon>
        <taxon>Decapoda</taxon>
        <taxon>Pleocyemata</taxon>
        <taxon>Brachyura</taxon>
        <taxon>Eubrachyura</taxon>
        <taxon>Portunoidea</taxon>
        <taxon>Portunidae</taxon>
        <taxon>Portuninae</taxon>
        <taxon>Portunus</taxon>
    </lineage>
</organism>
<evidence type="ECO:0000256" key="2">
    <source>
        <dbReference type="SAM" id="SignalP"/>
    </source>
</evidence>
<feature type="compositionally biased region" description="Polar residues" evidence="1">
    <location>
        <begin position="32"/>
        <end position="46"/>
    </location>
</feature>
<evidence type="ECO:0000256" key="1">
    <source>
        <dbReference type="SAM" id="MobiDB-lite"/>
    </source>
</evidence>
<comment type="caution">
    <text evidence="3">The sequence shown here is derived from an EMBL/GenBank/DDBJ whole genome shotgun (WGS) entry which is preliminary data.</text>
</comment>
<evidence type="ECO:0000313" key="4">
    <source>
        <dbReference type="Proteomes" id="UP000324222"/>
    </source>
</evidence>